<comment type="caution">
    <text evidence="1">The sequence shown here is derived from an EMBL/GenBank/DDBJ whole genome shotgun (WGS) entry which is preliminary data.</text>
</comment>
<gene>
    <name evidence="1" type="ORF">C8P64_0159</name>
</gene>
<reference evidence="1 2" key="1">
    <citation type="submission" date="2018-04" db="EMBL/GenBank/DDBJ databases">
        <title>Genomic Encyclopedia of Archaeal and Bacterial Type Strains, Phase II (KMG-II): from individual species to whole genera.</title>
        <authorList>
            <person name="Goeker M."/>
        </authorList>
    </citation>
    <scope>NUCLEOTIDE SEQUENCE [LARGE SCALE GENOMIC DNA]</scope>
    <source>
        <strain evidence="1 2">DSM 23082</strain>
    </source>
</reference>
<sequence length="320" mass="36686">MKLDTVQLTTSVDYLREFDKNKFYENDITRRNNNIKCHSLDNKPWGLETLSINETSGSIIMKVNSKILGKDYSKSIQLNTLDQVLNSLNQTGIKLDPSFLDDAAVREIHATDDIRVFDPVASILAFQHLLAPKFIKTAYDHEGIVFKERILQGLYTTVYNKFYQMSKDRKFFKQNPFLAKQFENMLRIESKLTRANLINKYTGGGSLPEILSRDSPNGVILNKIIAGQTLYKPDLLHNLSWKDQKDIGIAKLLFEHYNGNFELIKEHLRNQVGKNTKPNYLFNQYKAACFKLLNIENPNMFDSVLEVLAALNNNNIEAAA</sequence>
<protein>
    <submittedName>
        <fullName evidence="1">Uncharacterized protein</fullName>
    </submittedName>
</protein>
<dbReference type="OrthoDB" id="1421956at2"/>
<dbReference type="Proteomes" id="UP000244174">
    <property type="component" value="Unassembled WGS sequence"/>
</dbReference>
<name>A0A2T6AK42_9FLAO</name>
<dbReference type="AlphaFoldDB" id="A0A2T6AK42"/>
<proteinExistence type="predicted"/>
<keyword evidence="2" id="KW-1185">Reference proteome</keyword>
<accession>A0A2T6AK42</accession>
<organism evidence="1 2">
    <name type="scientific">Christiangramia gaetbulicola</name>
    <dbReference type="NCBI Taxonomy" id="703340"/>
    <lineage>
        <taxon>Bacteria</taxon>
        <taxon>Pseudomonadati</taxon>
        <taxon>Bacteroidota</taxon>
        <taxon>Flavobacteriia</taxon>
        <taxon>Flavobacteriales</taxon>
        <taxon>Flavobacteriaceae</taxon>
        <taxon>Christiangramia</taxon>
    </lineage>
</organism>
<evidence type="ECO:0000313" key="2">
    <source>
        <dbReference type="Proteomes" id="UP000244174"/>
    </source>
</evidence>
<evidence type="ECO:0000313" key="1">
    <source>
        <dbReference type="EMBL" id="PTX44189.1"/>
    </source>
</evidence>
<dbReference type="RefSeq" id="WP_108170163.1">
    <property type="nucleotide sequence ID" value="NZ_QBKQ01000001.1"/>
</dbReference>
<dbReference type="EMBL" id="QBKQ01000001">
    <property type="protein sequence ID" value="PTX44189.1"/>
    <property type="molecule type" value="Genomic_DNA"/>
</dbReference>